<evidence type="ECO:0000256" key="3">
    <source>
        <dbReference type="ARBA" id="ARBA00023125"/>
    </source>
</evidence>
<sequence length="321" mass="35372">MSDLEKQLSNFKQRIKNSSVPSQRRVVSSASSSSLNSVPSASTSTTTSLLGVANSGSLGSKSTKSPIKKHQESLKRSSGNVDEQNYHSGSGNNLNNNGNSNSNGNKRQKPTLSVSGSQLSTQLHLAVEFIKSQDYSIPVSKLEDYLSADVTTNLLPLLSNIDRIKYDPHTGMIEYMSLHNIRSSADLLGFLRSQPIFKGISIKELKDGWNGCMDSVNELEKQHKVIVLRKKKENAARLVFPNLGGEVGLIDEEFVNMWSHIKLPEGDSLQIKLNENGLKPTSMGPLTKKKPIGTESKKLKKPRRVKLTNTHMKGILKDYNI</sequence>
<feature type="compositionally biased region" description="Low complexity" evidence="8">
    <location>
        <begin position="17"/>
        <end position="48"/>
    </location>
</feature>
<proteinExistence type="inferred from homology"/>
<dbReference type="GO" id="GO:0016251">
    <property type="term" value="F:RNA polymerase II general transcription initiation factor activity"/>
    <property type="evidence" value="ECO:0007669"/>
    <property type="project" value="EnsemblFungi"/>
</dbReference>
<keyword evidence="4 7" id="KW-0804">Transcription</keyword>
<dbReference type="PANTHER" id="PTHR12716:SF8">
    <property type="entry name" value="TRANSCRIPTION INITIATION FACTOR IIE SUBUNIT BETA"/>
    <property type="match status" value="1"/>
</dbReference>
<dbReference type="Pfam" id="PF02186">
    <property type="entry name" value="TFIIE_beta"/>
    <property type="match status" value="1"/>
</dbReference>
<evidence type="ECO:0000256" key="5">
    <source>
        <dbReference type="ARBA" id="ARBA00023242"/>
    </source>
</evidence>
<dbReference type="InterPro" id="IPR016656">
    <property type="entry name" value="TFIIE-bsu"/>
</dbReference>
<evidence type="ECO:0000256" key="4">
    <source>
        <dbReference type="ARBA" id="ARBA00023163"/>
    </source>
</evidence>
<dbReference type="Proteomes" id="UP000094236">
    <property type="component" value="Unassembled WGS sequence"/>
</dbReference>
<evidence type="ECO:0000259" key="9">
    <source>
        <dbReference type="PROSITE" id="PS51351"/>
    </source>
</evidence>
<dbReference type="GO" id="GO:0000993">
    <property type="term" value="F:RNA polymerase II complex binding"/>
    <property type="evidence" value="ECO:0007669"/>
    <property type="project" value="EnsemblFungi"/>
</dbReference>
<dbReference type="EMBL" id="KV454016">
    <property type="protein sequence ID" value="ODV94075.1"/>
    <property type="molecule type" value="Genomic_DNA"/>
</dbReference>
<reference evidence="11" key="1">
    <citation type="submission" date="2016-05" db="EMBL/GenBank/DDBJ databases">
        <title>Comparative genomics of biotechnologically important yeasts.</title>
        <authorList>
            <consortium name="DOE Joint Genome Institute"/>
            <person name="Riley R."/>
            <person name="Haridas S."/>
            <person name="Wolfe K.H."/>
            <person name="Lopes M.R."/>
            <person name="Hittinger C.T."/>
            <person name="Goker M."/>
            <person name="Salamov A."/>
            <person name="Wisecaver J."/>
            <person name="Long T.M."/>
            <person name="Aerts A.L."/>
            <person name="Barry K."/>
            <person name="Choi C."/>
            <person name="Clum A."/>
            <person name="Coughlan A.Y."/>
            <person name="Deshpande S."/>
            <person name="Douglass A.P."/>
            <person name="Hanson S.J."/>
            <person name="Klenk H.-P."/>
            <person name="Labutti K."/>
            <person name="Lapidus A."/>
            <person name="Lindquist E."/>
            <person name="Lipzen A."/>
            <person name="Meier-Kolthoff J.P."/>
            <person name="Ohm R.A."/>
            <person name="Otillar R.P."/>
            <person name="Pangilinan J."/>
            <person name="Peng Y."/>
            <person name="Rokas A."/>
            <person name="Rosa C.A."/>
            <person name="Scheuner C."/>
            <person name="Sibirny A.A."/>
            <person name="Slot J.C."/>
            <person name="Stielow J.B."/>
            <person name="Sun H."/>
            <person name="Kurtzman C.P."/>
            <person name="Blackwell M."/>
            <person name="Grigoriev I.V."/>
            <person name="Jeffries T.W."/>
        </authorList>
    </citation>
    <scope>NUCLEOTIDE SEQUENCE [LARGE SCALE GENOMIC DNA]</scope>
    <source>
        <strain evidence="11">NRRL Y-2460</strain>
    </source>
</reference>
<evidence type="ECO:0000256" key="2">
    <source>
        <dbReference type="ARBA" id="ARBA00023015"/>
    </source>
</evidence>
<keyword evidence="11" id="KW-1185">Reference proteome</keyword>
<protein>
    <recommendedName>
        <fullName evidence="7">Transcription initiation factor IIE subunit beta</fullName>
    </recommendedName>
</protein>
<keyword evidence="5 7" id="KW-0539">Nucleus</keyword>
<keyword evidence="2 7" id="KW-0805">Transcription regulation</keyword>
<dbReference type="GO" id="GO:0005673">
    <property type="term" value="C:transcription factor TFIIE complex"/>
    <property type="evidence" value="ECO:0007669"/>
    <property type="project" value="UniProtKB-UniRule"/>
</dbReference>
<dbReference type="InterPro" id="IPR054600">
    <property type="entry name" value="TFA2_E-tether"/>
</dbReference>
<dbReference type="GO" id="GO:0003697">
    <property type="term" value="F:single-stranded DNA binding"/>
    <property type="evidence" value="ECO:0007669"/>
    <property type="project" value="EnsemblFungi"/>
</dbReference>
<evidence type="ECO:0000313" key="11">
    <source>
        <dbReference type="Proteomes" id="UP000094236"/>
    </source>
</evidence>
<organism evidence="10 11">
    <name type="scientific">Pachysolen tannophilus NRRL Y-2460</name>
    <dbReference type="NCBI Taxonomy" id="669874"/>
    <lineage>
        <taxon>Eukaryota</taxon>
        <taxon>Fungi</taxon>
        <taxon>Dikarya</taxon>
        <taxon>Ascomycota</taxon>
        <taxon>Saccharomycotina</taxon>
        <taxon>Pichiomycetes</taxon>
        <taxon>Pachysolenaceae</taxon>
        <taxon>Pachysolen</taxon>
    </lineage>
</organism>
<dbReference type="OrthoDB" id="5323195at2759"/>
<feature type="region of interest" description="Disordered" evidence="8">
    <location>
        <begin position="280"/>
        <end position="300"/>
    </location>
</feature>
<dbReference type="Pfam" id="PF18121">
    <property type="entry name" value="TFA2_Winged_2"/>
    <property type="match status" value="1"/>
</dbReference>
<gene>
    <name evidence="10" type="ORF">PACTADRAFT_50964</name>
</gene>
<comment type="subcellular location">
    <subcellularLocation>
        <location evidence="1 7">Nucleus</location>
    </subcellularLocation>
</comment>
<dbReference type="InterPro" id="IPR040501">
    <property type="entry name" value="TFA2_Winged_2"/>
</dbReference>
<feature type="compositionally biased region" description="Low complexity" evidence="8">
    <location>
        <begin position="88"/>
        <end position="105"/>
    </location>
</feature>
<dbReference type="PANTHER" id="PTHR12716">
    <property type="entry name" value="TRANSCRIPTION INITIATION FACTOR IIE, BETA SUBUNIT"/>
    <property type="match status" value="1"/>
</dbReference>
<dbReference type="GO" id="GO:0097550">
    <property type="term" value="C:transcription preinitiation complex"/>
    <property type="evidence" value="ECO:0007669"/>
    <property type="project" value="EnsemblFungi"/>
</dbReference>
<feature type="region of interest" description="Disordered" evidence="8">
    <location>
        <begin position="1"/>
        <end position="115"/>
    </location>
</feature>
<dbReference type="GO" id="GO:0006367">
    <property type="term" value="P:transcription initiation at RNA polymerase II promoter"/>
    <property type="evidence" value="ECO:0007669"/>
    <property type="project" value="UniProtKB-UniRule"/>
</dbReference>
<dbReference type="InterPro" id="IPR003166">
    <property type="entry name" value="TFIIE_bsu_DNA-bd"/>
</dbReference>
<comment type="function">
    <text evidence="6 7">Recruits TFIIH to the initiation complex and stimulates the RNA polymerase II C-terminal domain kinase and DNA-dependent ATPase activities of TFIIH. Both TFIIH and TFIIE are required for promoter clearance by RNA polymerase.</text>
</comment>
<dbReference type="STRING" id="669874.A0A1E4TQN1"/>
<keyword evidence="3 7" id="KW-0238">DNA-binding</keyword>
<evidence type="ECO:0000256" key="6">
    <source>
        <dbReference type="ARBA" id="ARBA00025581"/>
    </source>
</evidence>
<evidence type="ECO:0000256" key="8">
    <source>
        <dbReference type="SAM" id="MobiDB-lite"/>
    </source>
</evidence>
<feature type="domain" description="TFIIE beta" evidence="9">
    <location>
        <begin position="101"/>
        <end position="182"/>
    </location>
</feature>
<comment type="subunit">
    <text evidence="7">Tetramer of two alpha and two beta chains.</text>
</comment>
<dbReference type="PROSITE" id="PS51351">
    <property type="entry name" value="TFIIE_BETA_C"/>
    <property type="match status" value="1"/>
</dbReference>
<dbReference type="PIRSF" id="PIRSF016398">
    <property type="entry name" value="TFIIE-beta"/>
    <property type="match status" value="1"/>
</dbReference>
<evidence type="ECO:0000256" key="7">
    <source>
        <dbReference type="PIRNR" id="PIRNR016398"/>
    </source>
</evidence>
<evidence type="ECO:0000256" key="1">
    <source>
        <dbReference type="ARBA" id="ARBA00004123"/>
    </source>
</evidence>
<comment type="similarity">
    <text evidence="7">Belongs to the TFIIE beta subunit family.</text>
</comment>
<feature type="compositionally biased region" description="Polar residues" evidence="8">
    <location>
        <begin position="54"/>
        <end position="65"/>
    </location>
</feature>
<dbReference type="AlphaFoldDB" id="A0A1E4TQN1"/>
<dbReference type="GO" id="GO:0001097">
    <property type="term" value="F:TFIIH-class transcription factor complex binding"/>
    <property type="evidence" value="ECO:0007669"/>
    <property type="project" value="EnsemblFungi"/>
</dbReference>
<accession>A0A1E4TQN1</accession>
<name>A0A1E4TQN1_PACTA</name>
<feature type="compositionally biased region" description="Polar residues" evidence="8">
    <location>
        <begin position="76"/>
        <end position="87"/>
    </location>
</feature>
<evidence type="ECO:0000313" key="10">
    <source>
        <dbReference type="EMBL" id="ODV94075.1"/>
    </source>
</evidence>
<dbReference type="Pfam" id="PF22254">
    <property type="entry name" value="TFA2_E-tether"/>
    <property type="match status" value="1"/>
</dbReference>